<organism evidence="2 3">
    <name type="scientific">Methyloprofundus sedimenti</name>
    <dbReference type="NCBI Taxonomy" id="1420851"/>
    <lineage>
        <taxon>Bacteria</taxon>
        <taxon>Pseudomonadati</taxon>
        <taxon>Pseudomonadota</taxon>
        <taxon>Gammaproteobacteria</taxon>
        <taxon>Methylococcales</taxon>
        <taxon>Methylococcaceae</taxon>
        <taxon>Methyloprofundus</taxon>
    </lineage>
</organism>
<dbReference type="Gene3D" id="3.40.50.2000">
    <property type="entry name" value="Glycogen Phosphorylase B"/>
    <property type="match status" value="2"/>
</dbReference>
<dbReference type="Pfam" id="PF13439">
    <property type="entry name" value="Glyco_transf_4"/>
    <property type="match status" value="1"/>
</dbReference>
<dbReference type="PANTHER" id="PTHR12526">
    <property type="entry name" value="GLYCOSYLTRANSFERASE"/>
    <property type="match status" value="1"/>
</dbReference>
<sequence>MLTQEPAEPLIYCILTEAQQTLLPANWQKFLTEQTMLLSHTDKTDSNYLSFHNLCSDAPLRANTLLEEMTWVLLSNPKCNQVVWPLLTSIESSHPLSVINLKTETLNTVFEQGYICLSRSKDIDLLKQNIHTILCFSHALVTAQNNVEQAISFIRKIKNKLSLEQKLFLMQKINALKELLSFSLNIKNEISNSLAYKKSWEPYFKRPELDLNTKIVPVQNRIPVLIATHWLELGGVEKFAIDLIKALPKDQYAVYVTTDNLSFNAWSSEIADHVEAVFHLPSFLTPKLMAIFYEYLIRSRQIRLMHIHHAAQAYDALYHIRRFHPTLKVLDSLHIIELPPHEGGYVESSAQCFESFINHHHVISQYLKNFLTQRWRVTDDKISVTYLNVDSDYFNPSIVENGLIRKSLHIPDNACLVGFIGRFSQQKQPLEFIKAAQLIQKKWQESSQTVPLVFLMTGSGILEAEIKCAIKKAAGTMILLHSQVQDARPVYQDCDVLMMPSENEGIALVSYEAMAMQTPIFFTDVAAQNELMATEFLVENTQPLAEKFADAIWPYLIDPEKRQQAGIKMRAYIREHHHHEKTYAELLALYQTLLAQ</sequence>
<evidence type="ECO:0000313" key="3">
    <source>
        <dbReference type="Proteomes" id="UP000191980"/>
    </source>
</evidence>
<feature type="domain" description="Glycosyltransferase subfamily 4-like N-terminal" evidence="1">
    <location>
        <begin position="234"/>
        <end position="392"/>
    </location>
</feature>
<reference evidence="2 3" key="1">
    <citation type="submission" date="2015-12" db="EMBL/GenBank/DDBJ databases">
        <authorList>
            <person name="Shamseldin A."/>
            <person name="Moawad H."/>
            <person name="Abd El-Rahim W.M."/>
            <person name="Sadowsky M.J."/>
        </authorList>
    </citation>
    <scope>NUCLEOTIDE SEQUENCE [LARGE SCALE GENOMIC DNA]</scope>
    <source>
        <strain evidence="2 3">WF1</strain>
    </source>
</reference>
<dbReference type="CDD" id="cd03801">
    <property type="entry name" value="GT4_PimA-like"/>
    <property type="match status" value="1"/>
</dbReference>
<gene>
    <name evidence="2" type="ORF">AU255_13135</name>
</gene>
<protein>
    <recommendedName>
        <fullName evidence="1">Glycosyltransferase subfamily 4-like N-terminal domain-containing protein</fullName>
    </recommendedName>
</protein>
<dbReference type="RefSeq" id="WP_080523432.1">
    <property type="nucleotide sequence ID" value="NZ_LPUF01000002.1"/>
</dbReference>
<dbReference type="AlphaFoldDB" id="A0A1V8M3D8"/>
<dbReference type="STRING" id="1420851.AU255_13135"/>
<evidence type="ECO:0000259" key="1">
    <source>
        <dbReference type="Pfam" id="PF13439"/>
    </source>
</evidence>
<dbReference type="SUPFAM" id="SSF53756">
    <property type="entry name" value="UDP-Glycosyltransferase/glycogen phosphorylase"/>
    <property type="match status" value="1"/>
</dbReference>
<dbReference type="GO" id="GO:0016757">
    <property type="term" value="F:glycosyltransferase activity"/>
    <property type="evidence" value="ECO:0007669"/>
    <property type="project" value="UniProtKB-ARBA"/>
</dbReference>
<dbReference type="EMBL" id="LPUF01000002">
    <property type="protein sequence ID" value="OQK16052.1"/>
    <property type="molecule type" value="Genomic_DNA"/>
</dbReference>
<accession>A0A1V8M3D8</accession>
<comment type="caution">
    <text evidence="2">The sequence shown here is derived from an EMBL/GenBank/DDBJ whole genome shotgun (WGS) entry which is preliminary data.</text>
</comment>
<dbReference type="InterPro" id="IPR028098">
    <property type="entry name" value="Glyco_trans_4-like_N"/>
</dbReference>
<dbReference type="Proteomes" id="UP000191980">
    <property type="component" value="Unassembled WGS sequence"/>
</dbReference>
<dbReference type="PANTHER" id="PTHR12526:SF630">
    <property type="entry name" value="GLYCOSYLTRANSFERASE"/>
    <property type="match status" value="1"/>
</dbReference>
<evidence type="ECO:0000313" key="2">
    <source>
        <dbReference type="EMBL" id="OQK16052.1"/>
    </source>
</evidence>
<proteinExistence type="predicted"/>
<name>A0A1V8M3D8_9GAMM</name>
<keyword evidence="3" id="KW-1185">Reference proteome</keyword>
<dbReference type="OrthoDB" id="9777346at2"/>
<dbReference type="Pfam" id="PF13692">
    <property type="entry name" value="Glyco_trans_1_4"/>
    <property type="match status" value="1"/>
</dbReference>